<dbReference type="RefSeq" id="WP_390363928.1">
    <property type="nucleotide sequence ID" value="NZ_JBHTKJ010000061.1"/>
</dbReference>
<sequence length="662" mass="70388">MAIKNRLLAWFNEGNKRELSGIHIKLFAVIALALSIYQIWSVVWGTLDPMNQMALHVSFILVLTFLLFGYSKKSGESRSHHVPTKVDYTAAFLAVGAGIYFTIHAERMAVRIPIIDPLAPLDIVVGLIVVVLSLEAARRTIGFPIVMIVFIGMAYALWGHHLGGLWGHRPLSPVEFLDELAFSFNGIWGSPVSVAASFVFMFMLFGSFLQKAGAGEFFFKLSAAIAGSSKGGAAKVAVLASAFFGSITGSPTANVVTTGSFTIPISKKTGYKPAFAAAVEAAASTGGSILPPIMGSSAFLMAAVTQLPYGAIVIAAIIPGLLYYASLLTMVHFEALRLDLPRTAKQHIPHLKQVLKEGWYYFIPLVVLVYFLIQGYSASRAAFYGILSIVVVSWFHKNTRMGLKEIIAAMVGGAKSSIPVTTACAAAGLVIAGIMSTGLGGKLTSIVLGITEGMLFPTLLVVMLICIVLGMGMPVAAAYILTAMLAAPALIELGVSTISAHLFIVYFSIFSAITPPVAVAAFAASGIANSNPNRVGFLAVRLGLVGFMVPYMFVLEPSLLMDGSLTQIVISVITALVGVITLAAGSIGWLLTRTSLLERTVLIASGMMSMYPGLLSDGFGIAIMCFVTFIQYRRKNNCKKAVQAESTEDMQMEVGQSMGVSS</sequence>
<evidence type="ECO:0000256" key="1">
    <source>
        <dbReference type="SAM" id="Phobius"/>
    </source>
</evidence>
<feature type="transmembrane region" description="Helical" evidence="1">
    <location>
        <begin position="503"/>
        <end position="523"/>
    </location>
</feature>
<feature type="transmembrane region" description="Helical" evidence="1">
    <location>
        <begin position="611"/>
        <end position="630"/>
    </location>
</feature>
<feature type="transmembrane region" description="Helical" evidence="1">
    <location>
        <begin position="115"/>
        <end position="134"/>
    </location>
</feature>
<feature type="transmembrane region" description="Helical" evidence="1">
    <location>
        <begin position="180"/>
        <end position="205"/>
    </location>
</feature>
<dbReference type="Pfam" id="PF06808">
    <property type="entry name" value="DctM"/>
    <property type="match status" value="1"/>
</dbReference>
<feature type="transmembrane region" description="Helical" evidence="1">
    <location>
        <begin position="309"/>
        <end position="333"/>
    </location>
</feature>
<feature type="transmembrane region" description="Helical" evidence="1">
    <location>
        <begin position="535"/>
        <end position="555"/>
    </location>
</feature>
<dbReference type="PANTHER" id="PTHR43849:SF2">
    <property type="entry name" value="BLL3936 PROTEIN"/>
    <property type="match status" value="1"/>
</dbReference>
<comment type="caution">
    <text evidence="3">The sequence shown here is derived from an EMBL/GenBank/DDBJ whole genome shotgun (WGS) entry which is preliminary data.</text>
</comment>
<feature type="transmembrane region" description="Helical" evidence="1">
    <location>
        <begin position="354"/>
        <end position="373"/>
    </location>
</feature>
<reference evidence="4" key="1">
    <citation type="journal article" date="2019" name="Int. J. Syst. Evol. Microbiol.">
        <title>The Global Catalogue of Microorganisms (GCM) 10K type strain sequencing project: providing services to taxonomists for standard genome sequencing and annotation.</title>
        <authorList>
            <consortium name="The Broad Institute Genomics Platform"/>
            <consortium name="The Broad Institute Genome Sequencing Center for Infectious Disease"/>
            <person name="Wu L."/>
            <person name="Ma J."/>
        </authorList>
    </citation>
    <scope>NUCLEOTIDE SEQUENCE [LARGE SCALE GENOMIC DNA]</scope>
    <source>
        <strain evidence="4">CCUG 56754</strain>
    </source>
</reference>
<feature type="transmembrane region" description="Helical" evidence="1">
    <location>
        <begin position="26"/>
        <end position="47"/>
    </location>
</feature>
<evidence type="ECO:0000259" key="2">
    <source>
        <dbReference type="Pfam" id="PF06808"/>
    </source>
</evidence>
<dbReference type="InterPro" id="IPR010656">
    <property type="entry name" value="DctM"/>
</dbReference>
<feature type="transmembrane region" description="Helical" evidence="1">
    <location>
        <begin position="141"/>
        <end position="160"/>
    </location>
</feature>
<evidence type="ECO:0000313" key="3">
    <source>
        <dbReference type="EMBL" id="MFD1040133.1"/>
    </source>
</evidence>
<accession>A0ABW3LP01</accession>
<feature type="transmembrane region" description="Helical" evidence="1">
    <location>
        <begin position="82"/>
        <end position="103"/>
    </location>
</feature>
<dbReference type="PANTHER" id="PTHR43849">
    <property type="entry name" value="BLL3936 PROTEIN"/>
    <property type="match status" value="1"/>
</dbReference>
<dbReference type="InterPro" id="IPR011853">
    <property type="entry name" value="TRAP_DctM-Dct_fused"/>
</dbReference>
<dbReference type="Proteomes" id="UP001597040">
    <property type="component" value="Unassembled WGS sequence"/>
</dbReference>
<feature type="transmembrane region" description="Helical" evidence="1">
    <location>
        <begin position="459"/>
        <end position="491"/>
    </location>
</feature>
<feature type="transmembrane region" description="Helical" evidence="1">
    <location>
        <begin position="379"/>
        <end position="396"/>
    </location>
</feature>
<keyword evidence="1" id="KW-0472">Membrane</keyword>
<keyword evidence="1" id="KW-1133">Transmembrane helix</keyword>
<protein>
    <submittedName>
        <fullName evidence="3">TRAP transporter permease</fullName>
    </submittedName>
</protein>
<keyword evidence="1" id="KW-0812">Transmembrane</keyword>
<feature type="transmembrane region" description="Helical" evidence="1">
    <location>
        <begin position="567"/>
        <end position="591"/>
    </location>
</feature>
<gene>
    <name evidence="3" type="ORF">ACFQ3N_17305</name>
</gene>
<organism evidence="3 4">
    <name type="scientific">Virgibacillus byunsanensis</name>
    <dbReference type="NCBI Taxonomy" id="570945"/>
    <lineage>
        <taxon>Bacteria</taxon>
        <taxon>Bacillati</taxon>
        <taxon>Bacillota</taxon>
        <taxon>Bacilli</taxon>
        <taxon>Bacillales</taxon>
        <taxon>Bacillaceae</taxon>
        <taxon>Virgibacillus</taxon>
    </lineage>
</organism>
<keyword evidence="4" id="KW-1185">Reference proteome</keyword>
<evidence type="ECO:0000313" key="4">
    <source>
        <dbReference type="Proteomes" id="UP001597040"/>
    </source>
</evidence>
<dbReference type="EMBL" id="JBHTKJ010000061">
    <property type="protein sequence ID" value="MFD1040133.1"/>
    <property type="molecule type" value="Genomic_DNA"/>
</dbReference>
<feature type="transmembrane region" description="Helical" evidence="1">
    <location>
        <begin position="417"/>
        <end position="439"/>
    </location>
</feature>
<dbReference type="NCBIfam" id="TIGR02123">
    <property type="entry name" value="TRAP_fused"/>
    <property type="match status" value="1"/>
</dbReference>
<feature type="transmembrane region" description="Helical" evidence="1">
    <location>
        <begin position="274"/>
        <end position="303"/>
    </location>
</feature>
<proteinExistence type="predicted"/>
<feature type="domain" description="TRAP C4-dicarboxylate transport system permease DctM subunit" evidence="2">
    <location>
        <begin position="128"/>
        <end position="561"/>
    </location>
</feature>
<name>A0ABW3LP01_9BACI</name>
<feature type="transmembrane region" description="Helical" evidence="1">
    <location>
        <begin position="53"/>
        <end position="70"/>
    </location>
</feature>